<dbReference type="EMBL" id="QCYY01000532">
    <property type="protein sequence ID" value="ROT84507.1"/>
    <property type="molecule type" value="Genomic_DNA"/>
</dbReference>
<feature type="compositionally biased region" description="Basic and acidic residues" evidence="1">
    <location>
        <begin position="350"/>
        <end position="383"/>
    </location>
</feature>
<feature type="compositionally biased region" description="Basic and acidic residues" evidence="1">
    <location>
        <begin position="97"/>
        <end position="117"/>
    </location>
</feature>
<accession>A0A3R7Q2T2</accession>
<comment type="caution">
    <text evidence="3">The sequence shown here is derived from an EMBL/GenBank/DDBJ whole genome shotgun (WGS) entry which is preliminary data.</text>
</comment>
<reference evidence="3 4" key="2">
    <citation type="submission" date="2019-01" db="EMBL/GenBank/DDBJ databases">
        <title>The decoding of complex shrimp genome reveals the adaptation for benthos swimmer, frequently molting mechanism and breeding impact on genome.</title>
        <authorList>
            <person name="Sun Y."/>
            <person name="Gao Y."/>
            <person name="Yu Y."/>
        </authorList>
    </citation>
    <scope>NUCLEOTIDE SEQUENCE [LARGE SCALE GENOMIC DNA]</scope>
    <source>
        <tissue evidence="3">Muscle</tissue>
    </source>
</reference>
<feature type="region of interest" description="Disordered" evidence="1">
    <location>
        <begin position="67"/>
        <end position="163"/>
    </location>
</feature>
<evidence type="ECO:0000313" key="3">
    <source>
        <dbReference type="EMBL" id="ROT84507.1"/>
    </source>
</evidence>
<evidence type="ECO:0000313" key="4">
    <source>
        <dbReference type="Proteomes" id="UP000283509"/>
    </source>
</evidence>
<protein>
    <submittedName>
        <fullName evidence="3">Uncharacterized protein</fullName>
    </submittedName>
</protein>
<keyword evidence="4" id="KW-1185">Reference proteome</keyword>
<feature type="region of interest" description="Disordered" evidence="1">
    <location>
        <begin position="192"/>
        <end position="220"/>
    </location>
</feature>
<dbReference type="Proteomes" id="UP000283509">
    <property type="component" value="Unassembled WGS sequence"/>
</dbReference>
<feature type="chain" id="PRO_5018732016" evidence="2">
    <location>
        <begin position="17"/>
        <end position="543"/>
    </location>
</feature>
<keyword evidence="2" id="KW-0732">Signal</keyword>
<sequence>MVLWWLLAVTSSGHQGYHGPCVAAPSARLPGGWMPVRGNSRRLGGSLYRWVVLGLLRRRLHPEAQAHLKGRQGQVSRKSVRLCGPEASPGGTGASPRPRENGRSPDCGEQRCREDSVHGPAAVAISDTPSCKEHDRLPEVEISPGGRRLSASAGQLHEGSASTSKARVCRVRVAPESAGRVTHIRNPVGEASVVDGGKFSDGRVRRRPGPVSPAGGASAGRTCEQAASCDHSFSSVVTTTPRKCKKLPQRTKKGPFPLLNVRELDQGSVQSLVIPKVCQHISAVKRWDSISVLYGIEYLVVRKKVHERLLCILRERRERRLRREARESIASGRKARKHRHKRKRKKKGKAKGEKKKEEKTRKRRNEEVERNETLAASRLEREVCASQVGGDAREGEPKDPTEGEGANEDEGGDAVEGVNAARKPPDGSPSAGSGDSRPSRSPSYHQVTSSEKSSSATYEYLRPKETPTRDLSFGNAPHSVPPGPSSSTKTSQTCAYISDDESASERRRSTLYCCPCFLAFRRKPKKSRKRYGRKGFALALAGG</sequence>
<reference evidence="3 4" key="1">
    <citation type="submission" date="2018-04" db="EMBL/GenBank/DDBJ databases">
        <authorList>
            <person name="Zhang X."/>
            <person name="Yuan J."/>
            <person name="Li F."/>
            <person name="Xiang J."/>
        </authorList>
    </citation>
    <scope>NUCLEOTIDE SEQUENCE [LARGE SCALE GENOMIC DNA]</scope>
    <source>
        <tissue evidence="3">Muscle</tissue>
    </source>
</reference>
<name>A0A3R7Q2T2_PENVA</name>
<feature type="compositionally biased region" description="Basic residues" evidence="1">
    <location>
        <begin position="333"/>
        <end position="349"/>
    </location>
</feature>
<feature type="compositionally biased region" description="Basic and acidic residues" evidence="1">
    <location>
        <begin position="391"/>
        <end position="401"/>
    </location>
</feature>
<feature type="signal peptide" evidence="2">
    <location>
        <begin position="1"/>
        <end position="16"/>
    </location>
</feature>
<feature type="compositionally biased region" description="Polar residues" evidence="1">
    <location>
        <begin position="444"/>
        <end position="457"/>
    </location>
</feature>
<organism evidence="3 4">
    <name type="scientific">Penaeus vannamei</name>
    <name type="common">Whiteleg shrimp</name>
    <name type="synonym">Litopenaeus vannamei</name>
    <dbReference type="NCBI Taxonomy" id="6689"/>
    <lineage>
        <taxon>Eukaryota</taxon>
        <taxon>Metazoa</taxon>
        <taxon>Ecdysozoa</taxon>
        <taxon>Arthropoda</taxon>
        <taxon>Crustacea</taxon>
        <taxon>Multicrustacea</taxon>
        <taxon>Malacostraca</taxon>
        <taxon>Eumalacostraca</taxon>
        <taxon>Eucarida</taxon>
        <taxon>Decapoda</taxon>
        <taxon>Dendrobranchiata</taxon>
        <taxon>Penaeoidea</taxon>
        <taxon>Penaeidae</taxon>
        <taxon>Penaeus</taxon>
    </lineage>
</organism>
<gene>
    <name evidence="3" type="ORF">C7M84_022301</name>
</gene>
<feature type="region of interest" description="Disordered" evidence="1">
    <location>
        <begin position="324"/>
        <end position="507"/>
    </location>
</feature>
<proteinExistence type="predicted"/>
<feature type="compositionally biased region" description="Low complexity" evidence="1">
    <location>
        <begin position="428"/>
        <end position="443"/>
    </location>
</feature>
<evidence type="ECO:0000256" key="1">
    <source>
        <dbReference type="SAM" id="MobiDB-lite"/>
    </source>
</evidence>
<feature type="compositionally biased region" description="Basic and acidic residues" evidence="1">
    <location>
        <begin position="130"/>
        <end position="139"/>
    </location>
</feature>
<evidence type="ECO:0000256" key="2">
    <source>
        <dbReference type="SAM" id="SignalP"/>
    </source>
</evidence>
<feature type="compositionally biased region" description="Polar residues" evidence="1">
    <location>
        <begin position="485"/>
        <end position="495"/>
    </location>
</feature>
<dbReference type="AlphaFoldDB" id="A0A3R7Q2T2"/>